<keyword evidence="4" id="KW-0812">Transmembrane</keyword>
<evidence type="ECO:0000256" key="2">
    <source>
        <dbReference type="ARBA" id="ARBA00023125"/>
    </source>
</evidence>
<keyword evidence="3" id="KW-0804">Transcription</keyword>
<proteinExistence type="predicted"/>
<dbReference type="Pfam" id="PF01380">
    <property type="entry name" value="SIS"/>
    <property type="match status" value="1"/>
</dbReference>
<keyword evidence="2" id="KW-0238">DNA-binding</keyword>
<evidence type="ECO:0000256" key="4">
    <source>
        <dbReference type="SAM" id="Phobius"/>
    </source>
</evidence>
<evidence type="ECO:0000256" key="1">
    <source>
        <dbReference type="ARBA" id="ARBA00023015"/>
    </source>
</evidence>
<name>A0ABY5I5Y2_9FIRM</name>
<dbReference type="Gene3D" id="3.40.50.10490">
    <property type="entry name" value="Glucose-6-phosphate isomerase like protein, domain 1"/>
    <property type="match status" value="1"/>
</dbReference>
<dbReference type="InterPro" id="IPR036388">
    <property type="entry name" value="WH-like_DNA-bd_sf"/>
</dbReference>
<dbReference type="SUPFAM" id="SSF53697">
    <property type="entry name" value="SIS domain"/>
    <property type="match status" value="1"/>
</dbReference>
<sequence length="270" mass="30722">MGLIEKMSDTQLFTAVELSVLNYMTDNMEQIIHMSIQELAKVTYSSNATIIRICKKLGTNGFKDFKYALFKEMEAGKYLKKEVDYSVPFHHNESIEAIIENMSSLHKNTINLINSCLDRNVLDEVSDVILKSRYVFIAAMGDSKISATGFINKLVKIGIYCIVMTDNNEELSFSKNLKPDDCVIFVSYRGNTPKVNQCLREVKKTGCQIIALTSNEKSPVSKYGHYSIIIPPKENEMKITTFYSQIAFTYILNILYSIIFSKINEGKKTF</sequence>
<dbReference type="PANTHER" id="PTHR30514">
    <property type="entry name" value="GLUCOKINASE"/>
    <property type="match status" value="1"/>
</dbReference>
<keyword evidence="1" id="KW-0805">Transcription regulation</keyword>
<dbReference type="PANTHER" id="PTHR30514:SF1">
    <property type="entry name" value="HTH-TYPE TRANSCRIPTIONAL REGULATOR HEXR-RELATED"/>
    <property type="match status" value="1"/>
</dbReference>
<dbReference type="CDD" id="cd05013">
    <property type="entry name" value="SIS_RpiR"/>
    <property type="match status" value="1"/>
</dbReference>
<feature type="domain" description="HTH rpiR-type" evidence="5">
    <location>
        <begin position="1"/>
        <end position="76"/>
    </location>
</feature>
<evidence type="ECO:0000313" key="7">
    <source>
        <dbReference type="EMBL" id="UTY40177.1"/>
    </source>
</evidence>
<evidence type="ECO:0000259" key="5">
    <source>
        <dbReference type="PROSITE" id="PS51071"/>
    </source>
</evidence>
<accession>A0ABY5I5Y2</accession>
<reference evidence="7" key="1">
    <citation type="submission" date="2022-07" db="EMBL/GenBank/DDBJ databases">
        <title>Faecal culturing of patients with breast cancer.</title>
        <authorList>
            <person name="Teng N.M.Y."/>
            <person name="Kiu R."/>
            <person name="Evans R."/>
            <person name="Baker D.J."/>
            <person name="Zenner C."/>
            <person name="Robinson S.D."/>
            <person name="Hall L.J."/>
        </authorList>
    </citation>
    <scope>NUCLEOTIDE SEQUENCE</scope>
    <source>
        <strain evidence="7">LH1062</strain>
    </source>
</reference>
<keyword evidence="4" id="KW-1133">Transmembrane helix</keyword>
<dbReference type="InterPro" id="IPR000281">
    <property type="entry name" value="HTH_RpiR"/>
</dbReference>
<dbReference type="InterPro" id="IPR047640">
    <property type="entry name" value="RpiR-like"/>
</dbReference>
<dbReference type="RefSeq" id="WP_290141603.1">
    <property type="nucleotide sequence ID" value="NZ_CP101620.1"/>
</dbReference>
<evidence type="ECO:0000313" key="8">
    <source>
        <dbReference type="Proteomes" id="UP001060112"/>
    </source>
</evidence>
<dbReference type="InterPro" id="IPR009057">
    <property type="entry name" value="Homeodomain-like_sf"/>
</dbReference>
<dbReference type="SUPFAM" id="SSF46689">
    <property type="entry name" value="Homeodomain-like"/>
    <property type="match status" value="1"/>
</dbReference>
<evidence type="ECO:0000256" key="3">
    <source>
        <dbReference type="ARBA" id="ARBA00023163"/>
    </source>
</evidence>
<gene>
    <name evidence="7" type="ORF">NMU03_05095</name>
</gene>
<dbReference type="EMBL" id="CP101620">
    <property type="protein sequence ID" value="UTY40177.1"/>
    <property type="molecule type" value="Genomic_DNA"/>
</dbReference>
<dbReference type="InterPro" id="IPR035472">
    <property type="entry name" value="RpiR-like_SIS"/>
</dbReference>
<keyword evidence="4" id="KW-0472">Membrane</keyword>
<dbReference type="Gene3D" id="1.10.10.10">
    <property type="entry name" value="Winged helix-like DNA-binding domain superfamily/Winged helix DNA-binding domain"/>
    <property type="match status" value="1"/>
</dbReference>
<keyword evidence="8" id="KW-1185">Reference proteome</keyword>
<dbReference type="PROSITE" id="PS51071">
    <property type="entry name" value="HTH_RPIR"/>
    <property type="match status" value="1"/>
</dbReference>
<dbReference type="Proteomes" id="UP001060112">
    <property type="component" value="Chromosome"/>
</dbReference>
<organism evidence="7 8">
    <name type="scientific">Allocoprobacillus halotolerans</name>
    <dbReference type="NCBI Taxonomy" id="2944914"/>
    <lineage>
        <taxon>Bacteria</taxon>
        <taxon>Bacillati</taxon>
        <taxon>Bacillota</taxon>
        <taxon>Erysipelotrichia</taxon>
        <taxon>Erysipelotrichales</taxon>
        <taxon>Erysipelotrichaceae</taxon>
        <taxon>Allocoprobacillus</taxon>
    </lineage>
</organism>
<feature type="domain" description="SIS" evidence="6">
    <location>
        <begin position="125"/>
        <end position="257"/>
    </location>
</feature>
<dbReference type="Pfam" id="PF01418">
    <property type="entry name" value="HTH_6"/>
    <property type="match status" value="1"/>
</dbReference>
<protein>
    <submittedName>
        <fullName evidence="7">MurR/RpiR family transcriptional regulator</fullName>
    </submittedName>
</protein>
<feature type="transmembrane region" description="Helical" evidence="4">
    <location>
        <begin position="242"/>
        <end position="260"/>
    </location>
</feature>
<dbReference type="PROSITE" id="PS51464">
    <property type="entry name" value="SIS"/>
    <property type="match status" value="1"/>
</dbReference>
<evidence type="ECO:0000259" key="6">
    <source>
        <dbReference type="PROSITE" id="PS51464"/>
    </source>
</evidence>
<dbReference type="InterPro" id="IPR001347">
    <property type="entry name" value="SIS_dom"/>
</dbReference>
<dbReference type="InterPro" id="IPR046348">
    <property type="entry name" value="SIS_dom_sf"/>
</dbReference>